<keyword evidence="2" id="KW-1185">Reference proteome</keyword>
<geneLocation type="plasmid" evidence="1 2">
    <name>unnamed</name>
</geneLocation>
<reference evidence="1 2" key="1">
    <citation type="submission" date="2023-05" db="EMBL/GenBank/DDBJ databases">
        <title>Comparative genomics reveals the evidence of polycyclic aromatic hydrocarbons degradation in moderately halophilic genus Pontibacillus.</title>
        <authorList>
            <person name="Yang H."/>
            <person name="Qian Z."/>
        </authorList>
    </citation>
    <scope>NUCLEOTIDE SEQUENCE [LARGE SCALE GENOMIC DNA]</scope>
    <source>
        <strain evidence="2">HN14</strain>
        <plasmid evidence="1 2">unnamed</plasmid>
    </source>
</reference>
<keyword evidence="1" id="KW-0614">Plasmid</keyword>
<accession>A0ABY8V3U7</accession>
<proteinExistence type="predicted"/>
<name>A0ABY8V3U7_9BACI</name>
<evidence type="ECO:0000313" key="2">
    <source>
        <dbReference type="Proteomes" id="UP001236652"/>
    </source>
</evidence>
<dbReference type="Proteomes" id="UP001236652">
    <property type="component" value="Plasmid unnamed"/>
</dbReference>
<gene>
    <name evidence="1" type="ORF">QNI29_20910</name>
</gene>
<evidence type="ECO:0000313" key="1">
    <source>
        <dbReference type="EMBL" id="WIG00311.1"/>
    </source>
</evidence>
<dbReference type="EMBL" id="CP126447">
    <property type="protein sequence ID" value="WIG00311.1"/>
    <property type="molecule type" value="Genomic_DNA"/>
</dbReference>
<sequence>MAIKYVVYVDENGRMVYRDANESGENVVVTDSDGKIDSDKISLAEVDVQEIEEIRENTLTISDGLGNVNNDVKTVLSNLSVLQSTVEGLEVTSGTSNSVMVRGVGFDKGTEELTVNYDSTGVGNKITLKKSGIVRDLTKGEGNSITFSVEDLVVNEIGCVDEEVELEDGEGNLIGTYRIFKQVEEGSGQIVLVGLKTKFEGGRTVLNYDYNLFESLVEDGNLDETDITEELGIQPTNFDRSVVYPFRFRNKDYFPTNNGMDYFVDVVMEATGKDEVQQLFFIQGEVRQERVFSVEDYSLEGETNELTINYVSTRSDVELILNGYSVGTLDAEGQIVVNLDDMGLSPGYVEYVMADIKDVGDGSTIQSYDVQFDLKIGTDPVIVQPNEYDSSVLPLTSLPTNQDLQNLGLKVSDNEDGDITDQLLVSYYDAFSGQDEVFLDVEVFDSDGNRASQYLNFPNNGFSETEPDTYVEVVNVANIESTSEFEIALKTFTGNVKIDVYNEGNNKILGRYLDDYDEDRFYVDYDEVGYSGTETGLTLRVDVFRKGEMIESGKVINLT</sequence>
<dbReference type="RefSeq" id="WP_231419908.1">
    <property type="nucleotide sequence ID" value="NZ_CP126447.1"/>
</dbReference>
<protein>
    <submittedName>
        <fullName evidence="1">Uncharacterized protein</fullName>
    </submittedName>
</protein>
<organism evidence="1 2">
    <name type="scientific">Pontibacillus chungwhensis</name>
    <dbReference type="NCBI Taxonomy" id="265426"/>
    <lineage>
        <taxon>Bacteria</taxon>
        <taxon>Bacillati</taxon>
        <taxon>Bacillota</taxon>
        <taxon>Bacilli</taxon>
        <taxon>Bacillales</taxon>
        <taxon>Bacillaceae</taxon>
        <taxon>Pontibacillus</taxon>
    </lineage>
</organism>